<dbReference type="Proteomes" id="UP000222485">
    <property type="component" value="Genome"/>
</dbReference>
<name>A0A1V0EE10_9CAUD</name>
<reference evidence="2" key="1">
    <citation type="journal article" date="2017" name="Curr. Microbiol.">
        <title>Genomic Diversity of Type B3 Bacteriophages of Caulobacter crescentus.</title>
        <authorList>
            <person name="Ash K.T."/>
            <person name="Drake K.M."/>
            <person name="Gibbs W.S."/>
            <person name="Ely B."/>
        </authorList>
    </citation>
    <scope>NUCLEOTIDE SEQUENCE [LARGE SCALE GENOMIC DNA]</scope>
</reference>
<evidence type="ECO:0000313" key="1">
    <source>
        <dbReference type="EMBL" id="ARB15150.1"/>
    </source>
</evidence>
<organism evidence="1 2">
    <name type="scientific">Caulobacter phage Ccr32</name>
    <dbReference type="NCBI Taxonomy" id="1959738"/>
    <lineage>
        <taxon>Viruses</taxon>
        <taxon>Duplodnaviria</taxon>
        <taxon>Heunggongvirae</taxon>
        <taxon>Uroviricota</taxon>
        <taxon>Caudoviricetes</taxon>
        <taxon>Jeanschmidtviridae</taxon>
        <taxon>Shapirovirus</taxon>
        <taxon>Shapirovirus cbk</taxon>
    </lineage>
</organism>
<protein>
    <submittedName>
        <fullName evidence="1">Uncharacterized protein</fullName>
    </submittedName>
</protein>
<accession>A0A1V0EE10</accession>
<gene>
    <name evidence="1" type="ORF">Ccr32_gp232</name>
</gene>
<sequence>MSRRFLNRWAEAVDGSPQSKPFRTKGLSFAHARRTARETQGVVAVEHQEPVSDASPNWAVIERWEFYPDGRERRTLKLETV</sequence>
<evidence type="ECO:0000313" key="2">
    <source>
        <dbReference type="Proteomes" id="UP000222485"/>
    </source>
</evidence>
<proteinExistence type="predicted"/>
<dbReference type="EMBL" id="KY555146">
    <property type="protein sequence ID" value="ARB15150.1"/>
    <property type="molecule type" value="Genomic_DNA"/>
</dbReference>